<dbReference type="EMBL" id="CAJOBC010037687">
    <property type="protein sequence ID" value="CAF4126471.1"/>
    <property type="molecule type" value="Genomic_DNA"/>
</dbReference>
<comment type="caution">
    <text evidence="3">The sequence shown here is derived from an EMBL/GenBank/DDBJ whole genome shotgun (WGS) entry which is preliminary data.</text>
</comment>
<sequence>MTLKQDGIPIPNGNSSLIDGTNQEANSVSDIWKRTENTAYRFWGEVHLKTLGSPNPEEEQRRIYKSLESSKEEFDNEVKTFTYDFGRLMASRDYIQLAEDLAGLNSETFGLMKSVLLKEPQQLNTMKTYSNRLRIFNIAGYIHGTRRNIIKLRTNKL</sequence>
<dbReference type="EMBL" id="CAJNOK010010198">
    <property type="protein sequence ID" value="CAF1108962.1"/>
    <property type="molecule type" value="Genomic_DNA"/>
</dbReference>
<accession>A0A815E361</accession>
<dbReference type="EMBL" id="CAJOBA010012409">
    <property type="protein sequence ID" value="CAF3875092.1"/>
    <property type="molecule type" value="Genomic_DNA"/>
</dbReference>
<name>A0A815E361_9BILA</name>
<dbReference type="AlphaFoldDB" id="A0A815E361"/>
<organism evidence="3 6">
    <name type="scientific">Didymodactylos carnosus</name>
    <dbReference type="NCBI Taxonomy" id="1234261"/>
    <lineage>
        <taxon>Eukaryota</taxon>
        <taxon>Metazoa</taxon>
        <taxon>Spiralia</taxon>
        <taxon>Gnathifera</taxon>
        <taxon>Rotifera</taxon>
        <taxon>Eurotatoria</taxon>
        <taxon>Bdelloidea</taxon>
        <taxon>Philodinida</taxon>
        <taxon>Philodinidae</taxon>
        <taxon>Didymodactylos</taxon>
    </lineage>
</organism>
<proteinExistence type="predicted"/>
<evidence type="ECO:0000313" key="2">
    <source>
        <dbReference type="EMBL" id="CAF1108962.1"/>
    </source>
</evidence>
<evidence type="ECO:0000256" key="1">
    <source>
        <dbReference type="SAM" id="MobiDB-lite"/>
    </source>
</evidence>
<dbReference type="Proteomes" id="UP000663829">
    <property type="component" value="Unassembled WGS sequence"/>
</dbReference>
<feature type="compositionally biased region" description="Polar residues" evidence="1">
    <location>
        <begin position="12"/>
        <end position="21"/>
    </location>
</feature>
<gene>
    <name evidence="3" type="ORF">GPM918_LOCUS28543</name>
    <name evidence="2" type="ORF">OVA965_LOCUS19670</name>
    <name evidence="5" type="ORF">SRO942_LOCUS29051</name>
    <name evidence="4" type="ORF">TMI583_LOCUS19790</name>
</gene>
<dbReference type="Proteomes" id="UP000681722">
    <property type="component" value="Unassembled WGS sequence"/>
</dbReference>
<dbReference type="Proteomes" id="UP000682733">
    <property type="component" value="Unassembled WGS sequence"/>
</dbReference>
<reference evidence="3" key="1">
    <citation type="submission" date="2021-02" db="EMBL/GenBank/DDBJ databases">
        <authorList>
            <person name="Nowell W R."/>
        </authorList>
    </citation>
    <scope>NUCLEOTIDE SEQUENCE</scope>
</reference>
<protein>
    <submittedName>
        <fullName evidence="3">Uncharacterized protein</fullName>
    </submittedName>
</protein>
<evidence type="ECO:0000313" key="4">
    <source>
        <dbReference type="EMBL" id="CAF3875092.1"/>
    </source>
</evidence>
<dbReference type="Proteomes" id="UP000677228">
    <property type="component" value="Unassembled WGS sequence"/>
</dbReference>
<dbReference type="EMBL" id="CAJNOQ010012503">
    <property type="protein sequence ID" value="CAF1301494.1"/>
    <property type="molecule type" value="Genomic_DNA"/>
</dbReference>
<evidence type="ECO:0000313" key="3">
    <source>
        <dbReference type="EMBL" id="CAF1301494.1"/>
    </source>
</evidence>
<evidence type="ECO:0000313" key="5">
    <source>
        <dbReference type="EMBL" id="CAF4126471.1"/>
    </source>
</evidence>
<feature type="region of interest" description="Disordered" evidence="1">
    <location>
        <begin position="1"/>
        <end position="21"/>
    </location>
</feature>
<evidence type="ECO:0000313" key="6">
    <source>
        <dbReference type="Proteomes" id="UP000663829"/>
    </source>
</evidence>
<keyword evidence="6" id="KW-1185">Reference proteome</keyword>